<keyword evidence="3" id="KW-0677">Repeat</keyword>
<proteinExistence type="predicted"/>
<dbReference type="OrthoDB" id="9765258at2"/>
<evidence type="ECO:0000259" key="7">
    <source>
        <dbReference type="PROSITE" id="PS51379"/>
    </source>
</evidence>
<feature type="region of interest" description="Disordered" evidence="6">
    <location>
        <begin position="452"/>
        <end position="486"/>
    </location>
</feature>
<accession>A0A4P7D583</accession>
<dbReference type="KEGG" id="ppai:E1956_32900"/>
<gene>
    <name evidence="8" type="primary">glcF</name>
    <name evidence="8" type="ORF">E1956_32900</name>
</gene>
<dbReference type="PANTHER" id="PTHR32479:SF17">
    <property type="entry name" value="GLYCOLATE OXIDASE IRON-SULFUR SUBUNIT"/>
    <property type="match status" value="1"/>
</dbReference>
<dbReference type="InterPro" id="IPR017896">
    <property type="entry name" value="4Fe4S_Fe-S-bd"/>
</dbReference>
<dbReference type="InterPro" id="IPR009051">
    <property type="entry name" value="Helical_ferredxn"/>
</dbReference>
<protein>
    <submittedName>
        <fullName evidence="8">Glycolate oxidase subunit GlcF</fullName>
        <ecNumber evidence="8">1.1.99.14</ecNumber>
    </submittedName>
</protein>
<keyword evidence="4" id="KW-0408">Iron</keyword>
<evidence type="ECO:0000256" key="6">
    <source>
        <dbReference type="SAM" id="MobiDB-lite"/>
    </source>
</evidence>
<name>A0A4P7D583_9BURK</name>
<dbReference type="Pfam" id="PF13183">
    <property type="entry name" value="Fer4_8"/>
    <property type="match status" value="1"/>
</dbReference>
<feature type="compositionally biased region" description="Polar residues" evidence="6">
    <location>
        <begin position="1"/>
        <end position="13"/>
    </location>
</feature>
<keyword evidence="1" id="KW-0004">4Fe-4S</keyword>
<dbReference type="GO" id="GO:0046872">
    <property type="term" value="F:metal ion binding"/>
    <property type="evidence" value="ECO:0007669"/>
    <property type="project" value="UniProtKB-KW"/>
</dbReference>
<evidence type="ECO:0000313" key="8">
    <source>
        <dbReference type="EMBL" id="QBR01935.1"/>
    </source>
</evidence>
<dbReference type="PANTHER" id="PTHR32479">
    <property type="entry name" value="GLYCOLATE OXIDASE IRON-SULFUR SUBUNIT"/>
    <property type="match status" value="1"/>
</dbReference>
<organism evidence="8 9">
    <name type="scientific">Paraburkholderia pallida</name>
    <dbReference type="NCBI Taxonomy" id="2547399"/>
    <lineage>
        <taxon>Bacteria</taxon>
        <taxon>Pseudomonadati</taxon>
        <taxon>Pseudomonadota</taxon>
        <taxon>Betaproteobacteria</taxon>
        <taxon>Burkholderiales</taxon>
        <taxon>Burkholderiaceae</taxon>
        <taxon>Paraburkholderia</taxon>
    </lineage>
</organism>
<dbReference type="SUPFAM" id="SSF54862">
    <property type="entry name" value="4Fe-4S ferredoxins"/>
    <property type="match status" value="1"/>
</dbReference>
<keyword evidence="2" id="KW-0479">Metal-binding</keyword>
<evidence type="ECO:0000256" key="5">
    <source>
        <dbReference type="ARBA" id="ARBA00023014"/>
    </source>
</evidence>
<dbReference type="Proteomes" id="UP000295727">
    <property type="component" value="Chromosome 3"/>
</dbReference>
<keyword evidence="9" id="KW-1185">Reference proteome</keyword>
<feature type="domain" description="4Fe-4S ferredoxin-type" evidence="7">
    <location>
        <begin position="36"/>
        <end position="68"/>
    </location>
</feature>
<dbReference type="PROSITE" id="PS51379">
    <property type="entry name" value="4FE4S_FER_2"/>
    <property type="match status" value="2"/>
</dbReference>
<dbReference type="AlphaFoldDB" id="A0A4P7D583"/>
<dbReference type="Pfam" id="PF02754">
    <property type="entry name" value="CCG"/>
    <property type="match status" value="2"/>
</dbReference>
<sequence>MHSTRTACSTQASWAGPPVETPEVRTDLSPEALASPDLALSNDIIRTCVHCGICLSHCPTYQVRHDENDSPRGRIVLMRNMLEKGGTPDEMTVKHLDRCLSCLACEAICPSGVKYSKLIGQSREHIEAHYPRPAVQRGMRHLLAKLVPSPGLFRMALIAGRAARPMRSLFPGTLRAMLDALPGHAARRPSAVDRPQVFPAQGPRRARVSMLSGCVQKVLEPGINEATIRLLQRHGVEVVVARGAGCCGALSDHMGMAEQAQPMMKANIEAWLREAGAGDSIDAIIINASGCGTAVKAYGHALRHDPAWAERAARVSALAKDVTEFMTDIGLNADLVRPERTASMRVVYHAPCSMQHGQHIVHQPLDLLRKAGFEVAEPPDSFMCCGSAGIYNLLQPEIAGELKRRKAWSIRSVDAAVAATGNIGCMTQLADAVGIPFVHTVELLDWATGGPEPQALRGSKPPGSAQLEKAVSESASGPVAGSNPTI</sequence>
<evidence type="ECO:0000313" key="9">
    <source>
        <dbReference type="Proteomes" id="UP000295727"/>
    </source>
</evidence>
<dbReference type="Gene3D" id="1.10.1060.10">
    <property type="entry name" value="Alpha-helical ferredoxin"/>
    <property type="match status" value="1"/>
</dbReference>
<evidence type="ECO:0000256" key="3">
    <source>
        <dbReference type="ARBA" id="ARBA00022737"/>
    </source>
</evidence>
<dbReference type="GO" id="GO:0051539">
    <property type="term" value="F:4 iron, 4 sulfur cluster binding"/>
    <property type="evidence" value="ECO:0007669"/>
    <property type="project" value="UniProtKB-KW"/>
</dbReference>
<keyword evidence="8" id="KW-0560">Oxidoreductase</keyword>
<dbReference type="PIRSF" id="PIRSF000139">
    <property type="entry name" value="Glc_ox_4Fe-4S"/>
    <property type="match status" value="1"/>
</dbReference>
<reference evidence="8 9" key="1">
    <citation type="submission" date="2019-03" db="EMBL/GenBank/DDBJ databases">
        <title>Paraburkholderia sp. 7MH5, isolated from subtropical forest soil.</title>
        <authorList>
            <person name="Gao Z.-H."/>
            <person name="Qiu L.-H."/>
        </authorList>
    </citation>
    <scope>NUCLEOTIDE SEQUENCE [LARGE SCALE GENOMIC DNA]</scope>
    <source>
        <strain evidence="8 9">7MH5</strain>
    </source>
</reference>
<dbReference type="InterPro" id="IPR004017">
    <property type="entry name" value="Cys_rich_dom"/>
</dbReference>
<keyword evidence="5" id="KW-0411">Iron-sulfur</keyword>
<dbReference type="EMBL" id="CP038150">
    <property type="protein sequence ID" value="QBR01935.1"/>
    <property type="molecule type" value="Genomic_DNA"/>
</dbReference>
<dbReference type="InterPro" id="IPR017900">
    <property type="entry name" value="4Fe4S_Fe_S_CS"/>
</dbReference>
<evidence type="ECO:0000256" key="2">
    <source>
        <dbReference type="ARBA" id="ARBA00022723"/>
    </source>
</evidence>
<dbReference type="EC" id="1.1.99.14" evidence="8"/>
<evidence type="ECO:0000256" key="1">
    <source>
        <dbReference type="ARBA" id="ARBA00022485"/>
    </source>
</evidence>
<dbReference type="InterPro" id="IPR012257">
    <property type="entry name" value="Glc_ox_4Fe-4S"/>
</dbReference>
<evidence type="ECO:0000256" key="4">
    <source>
        <dbReference type="ARBA" id="ARBA00023004"/>
    </source>
</evidence>
<dbReference type="GO" id="GO:0019154">
    <property type="term" value="F:glycolate dehydrogenase activity"/>
    <property type="evidence" value="ECO:0007669"/>
    <property type="project" value="UniProtKB-EC"/>
</dbReference>
<feature type="domain" description="4Fe-4S ferredoxin-type" evidence="7">
    <location>
        <begin position="89"/>
        <end position="119"/>
    </location>
</feature>
<dbReference type="NCBIfam" id="NF008434">
    <property type="entry name" value="PRK11274.1"/>
    <property type="match status" value="1"/>
</dbReference>
<feature type="region of interest" description="Disordered" evidence="6">
    <location>
        <begin position="1"/>
        <end position="25"/>
    </location>
</feature>
<dbReference type="PROSITE" id="PS00198">
    <property type="entry name" value="4FE4S_FER_1"/>
    <property type="match status" value="1"/>
</dbReference>